<evidence type="ECO:0000259" key="2">
    <source>
        <dbReference type="PROSITE" id="PS50975"/>
    </source>
</evidence>
<dbReference type="SUPFAM" id="SSF56059">
    <property type="entry name" value="Glutathione synthetase ATP-binding domain-like"/>
    <property type="match status" value="1"/>
</dbReference>
<feature type="domain" description="ATP-grasp" evidence="2">
    <location>
        <begin position="120"/>
        <end position="302"/>
    </location>
</feature>
<protein>
    <recommendedName>
        <fullName evidence="2">ATP-grasp domain-containing protein</fullName>
    </recommendedName>
</protein>
<reference evidence="3" key="1">
    <citation type="submission" date="2024-07" db="EMBL/GenBank/DDBJ databases">
        <title>Complete genome sequence of Prevotella sp. YM-2024 GTC17254.</title>
        <authorList>
            <person name="Hayashi M."/>
            <person name="Muto Y."/>
            <person name="Tanaka K."/>
            <person name="Niwa H."/>
        </authorList>
    </citation>
    <scope>NUCLEOTIDE SEQUENCE</scope>
    <source>
        <strain evidence="3">GTC17254</strain>
    </source>
</reference>
<keyword evidence="1" id="KW-0067">ATP-binding</keyword>
<dbReference type="GO" id="GO:0005524">
    <property type="term" value="F:ATP binding"/>
    <property type="evidence" value="ECO:0007669"/>
    <property type="project" value="UniProtKB-UniRule"/>
</dbReference>
<dbReference type="PROSITE" id="PS50975">
    <property type="entry name" value="ATP_GRASP"/>
    <property type="match status" value="1"/>
</dbReference>
<accession>A0AB33IXV2</accession>
<dbReference type="AlphaFoldDB" id="A0AB33IXV2"/>
<evidence type="ECO:0000313" key="3">
    <source>
        <dbReference type="EMBL" id="BFO72741.1"/>
    </source>
</evidence>
<dbReference type="GO" id="GO:0046872">
    <property type="term" value="F:metal ion binding"/>
    <property type="evidence" value="ECO:0007669"/>
    <property type="project" value="InterPro"/>
</dbReference>
<name>A0AB33IXV2_9BACT</name>
<organism evidence="3">
    <name type="scientific">Prevotella sp. GTC17254</name>
    <dbReference type="NCBI Taxonomy" id="3236794"/>
    <lineage>
        <taxon>Bacteria</taxon>
        <taxon>Pseudomonadati</taxon>
        <taxon>Bacteroidota</taxon>
        <taxon>Bacteroidia</taxon>
        <taxon>Bacteroidales</taxon>
        <taxon>Prevotellaceae</taxon>
        <taxon>Prevotella</taxon>
    </lineage>
</organism>
<proteinExistence type="predicted"/>
<dbReference type="Gene3D" id="3.30.470.20">
    <property type="entry name" value="ATP-grasp fold, B domain"/>
    <property type="match status" value="1"/>
</dbReference>
<dbReference type="Pfam" id="PF15632">
    <property type="entry name" value="ATPgrasp_Ter"/>
    <property type="match status" value="1"/>
</dbReference>
<dbReference type="InterPro" id="IPR011761">
    <property type="entry name" value="ATP-grasp"/>
</dbReference>
<sequence length="376" mass="43846">MIENKFVIFCPDHFNPLGVVRSLGEMGIKPDVILISETPSLVNNSNYVNVCHIVKDVVDGYNLLLREYGYKRDKVFLLATSDDVEAFLDKHYLEIKDSFIFYNSGEQGRVSHMMNKNVIIDMASACGLRVPKTELVRKGELPLHLGFPVLTKAPISTIHNWKSNVFICHNAKELEEAYTHINLDKIVLQEYIEKRTELNYEGFAINDGKDVYISLDNQFIRTTSSSFGNYFYLERNSHPELIDKIQNLIRLTRFNGIFEIEFLVGVDEQLYFLEINFRNSAWIYAYTSCGVNLPYMWAVSTLEGKLNTSSEKITKLPFKSMDELTDFKWSVLSGQVNFFVWLRQLWNVDSVFYYNKKDPKPFFSYLFFRLKGYFQH</sequence>
<gene>
    <name evidence="3" type="ORF">GTC17254_03380</name>
</gene>
<keyword evidence="1" id="KW-0547">Nucleotide-binding</keyword>
<dbReference type="EMBL" id="AP035786">
    <property type="protein sequence ID" value="BFO72741.1"/>
    <property type="molecule type" value="Genomic_DNA"/>
</dbReference>
<evidence type="ECO:0000256" key="1">
    <source>
        <dbReference type="PROSITE-ProRule" id="PRU00409"/>
    </source>
</evidence>